<sequence length="252" mass="28234">MFVFLGFMWLLSGMTGLLWGYQKGRLPTLEEVLPYVRETASSWPYTSLASSCTAARIFGHQPQLTDSLDNHLSFFAQALTGDAPRLPGTNLTSADLHSPLSIFLPPFPASPSAQHEIERRLSFIVRIYPPSISRAANATALTYTIHFSPHLSIDLVAKRGSQLFRYLEEPCPFAGGMTVLIRDVVVHDSTRVKERLELIFDGLSSVGFYMPKVVNGQDDEREREEDAWAEAVRFNAMLDLGDCLRRYDMVSS</sequence>
<evidence type="ECO:0000256" key="1">
    <source>
        <dbReference type="SAM" id="SignalP"/>
    </source>
</evidence>
<dbReference type="EMBL" id="CAGI01000190">
    <property type="protein sequence ID" value="CCF54296.1"/>
    <property type="molecule type" value="Genomic_DNA"/>
</dbReference>
<organism evidence="2 3">
    <name type="scientific">Ustilago hordei</name>
    <name type="common">Barley covered smut fungus</name>
    <dbReference type="NCBI Taxonomy" id="120017"/>
    <lineage>
        <taxon>Eukaryota</taxon>
        <taxon>Fungi</taxon>
        <taxon>Dikarya</taxon>
        <taxon>Basidiomycota</taxon>
        <taxon>Ustilaginomycotina</taxon>
        <taxon>Ustilaginomycetes</taxon>
        <taxon>Ustilaginales</taxon>
        <taxon>Ustilaginaceae</taxon>
        <taxon>Ustilago</taxon>
    </lineage>
</organism>
<comment type="caution">
    <text evidence="2">The sequence shown here is derived from an EMBL/GenBank/DDBJ whole genome shotgun (WGS) entry which is preliminary data.</text>
</comment>
<dbReference type="HOGENOM" id="CLU_1103469_0_0_1"/>
<proteinExistence type="predicted"/>
<dbReference type="AlphaFoldDB" id="I2G553"/>
<evidence type="ECO:0000313" key="2">
    <source>
        <dbReference type="EMBL" id="CCF54296.1"/>
    </source>
</evidence>
<gene>
    <name evidence="2" type="ORF">UHOR_03944</name>
</gene>
<accession>I2G553</accession>
<dbReference type="Proteomes" id="UP000006174">
    <property type="component" value="Unassembled WGS sequence"/>
</dbReference>
<keyword evidence="1" id="KW-0732">Signal</keyword>
<keyword evidence="3" id="KW-1185">Reference proteome</keyword>
<name>I2G553_USTHO</name>
<feature type="chain" id="PRO_5003658623" evidence="1">
    <location>
        <begin position="21"/>
        <end position="252"/>
    </location>
</feature>
<feature type="signal peptide" evidence="1">
    <location>
        <begin position="1"/>
        <end position="20"/>
    </location>
</feature>
<reference evidence="2 3" key="1">
    <citation type="journal article" date="2012" name="Plant Cell">
        <title>Genome comparison of barley and maize smut fungi reveals targeted loss of RNA silencing components and species-specific presence of transposable elements.</title>
        <authorList>
            <person name="Laurie J.D."/>
            <person name="Ali S."/>
            <person name="Linning R."/>
            <person name="Mannhaupt G."/>
            <person name="Wong P."/>
            <person name="Gueldener U."/>
            <person name="Muensterkoetter M."/>
            <person name="Moore R."/>
            <person name="Kahmann R."/>
            <person name="Bakkeren G."/>
            <person name="Schirawski J."/>
        </authorList>
    </citation>
    <scope>NUCLEOTIDE SEQUENCE [LARGE SCALE GENOMIC DNA]</scope>
    <source>
        <strain evidence="3">Uh4875-4</strain>
    </source>
</reference>
<protein>
    <submittedName>
        <fullName evidence="2">Uncharacterized protein</fullName>
    </submittedName>
</protein>
<evidence type="ECO:0000313" key="3">
    <source>
        <dbReference type="Proteomes" id="UP000006174"/>
    </source>
</evidence>